<keyword evidence="1" id="KW-1133">Transmembrane helix</keyword>
<dbReference type="EMBL" id="PXYT01000019">
    <property type="protein sequence ID" value="PSR28693.1"/>
    <property type="molecule type" value="Genomic_DNA"/>
</dbReference>
<comment type="caution">
    <text evidence="2">The sequence shown here is derived from an EMBL/GenBank/DDBJ whole genome shotgun (WGS) entry which is preliminary data.</text>
</comment>
<organism evidence="2 3">
    <name type="scientific">Sulfobacillus benefaciens</name>
    <dbReference type="NCBI Taxonomy" id="453960"/>
    <lineage>
        <taxon>Bacteria</taxon>
        <taxon>Bacillati</taxon>
        <taxon>Bacillota</taxon>
        <taxon>Clostridia</taxon>
        <taxon>Eubacteriales</taxon>
        <taxon>Clostridiales Family XVII. Incertae Sedis</taxon>
        <taxon>Sulfobacillus</taxon>
    </lineage>
</organism>
<evidence type="ECO:0000313" key="3">
    <source>
        <dbReference type="Proteomes" id="UP000242699"/>
    </source>
</evidence>
<dbReference type="Proteomes" id="UP000242699">
    <property type="component" value="Unassembled WGS sequence"/>
</dbReference>
<accession>A0A2T2X2G0</accession>
<dbReference type="AlphaFoldDB" id="A0A2T2X2G0"/>
<protein>
    <submittedName>
        <fullName evidence="2">Uncharacterized protein</fullName>
    </submittedName>
</protein>
<feature type="transmembrane region" description="Helical" evidence="1">
    <location>
        <begin position="88"/>
        <end position="109"/>
    </location>
</feature>
<name>A0A2T2X2G0_9FIRM</name>
<gene>
    <name evidence="2" type="ORF">C7B43_09780</name>
</gene>
<sequence length="204" mass="22590">MMDAVRTGCTPPARFLAIRETHVRLRFFLTRSDDDTLDNHRGARNDIAYRGSSQRSRQSLQSDNQQSQLYSLIHQFGAGIRGNSFIEILLVLPVFLTIVFGSLGIFLWAQESYAAGQAAQIGVSEWASTGSLVTAQDDMNETLNADGYSPQMVRTSYIHQGSLDMVTVSLPFRAEFWKKNVSITASRSAVEETGTAGSGTQSWW</sequence>
<proteinExistence type="predicted"/>
<keyword evidence="1" id="KW-0472">Membrane</keyword>
<keyword evidence="1" id="KW-0812">Transmembrane</keyword>
<evidence type="ECO:0000313" key="2">
    <source>
        <dbReference type="EMBL" id="PSR28693.1"/>
    </source>
</evidence>
<evidence type="ECO:0000256" key="1">
    <source>
        <dbReference type="SAM" id="Phobius"/>
    </source>
</evidence>
<reference evidence="2 3" key="1">
    <citation type="journal article" date="2014" name="BMC Genomics">
        <title>Comparison of environmental and isolate Sulfobacillus genomes reveals diverse carbon, sulfur, nitrogen, and hydrogen metabolisms.</title>
        <authorList>
            <person name="Justice N.B."/>
            <person name="Norman A."/>
            <person name="Brown C.T."/>
            <person name="Singh A."/>
            <person name="Thomas B.C."/>
            <person name="Banfield J.F."/>
        </authorList>
    </citation>
    <scope>NUCLEOTIDE SEQUENCE [LARGE SCALE GENOMIC DNA]</scope>
    <source>
        <strain evidence="2">AMDSBA1</strain>
    </source>
</reference>